<reference evidence="2 3" key="1">
    <citation type="submission" date="2013-11" db="EMBL/GenBank/DDBJ databases">
        <title>Single cell genomics of uncultured Tannerella BU063 (oral taxon 286).</title>
        <authorList>
            <person name="Beall C.J."/>
            <person name="Campbell A.G."/>
            <person name="Griffen A.L."/>
            <person name="Podar M."/>
            <person name="Leys E.J."/>
        </authorList>
    </citation>
    <scope>NUCLEOTIDE SEQUENCE [LARGE SCALE GENOMIC DNA]</scope>
    <source>
        <strain evidence="2">Cell 5</strain>
    </source>
</reference>
<dbReference type="Proteomes" id="UP000018872">
    <property type="component" value="Unassembled WGS sequence"/>
</dbReference>
<feature type="region of interest" description="Disordered" evidence="1">
    <location>
        <begin position="192"/>
        <end position="258"/>
    </location>
</feature>
<protein>
    <submittedName>
        <fullName evidence="2">Uncharacterized protein</fullName>
    </submittedName>
</protein>
<dbReference type="Pfam" id="PF19775">
    <property type="entry name" value="DUF6261"/>
    <property type="match status" value="1"/>
</dbReference>
<evidence type="ECO:0000313" key="2">
    <source>
        <dbReference type="EMBL" id="ETK04233.1"/>
    </source>
</evidence>
<dbReference type="PATRIC" id="fig|1410950.3.peg.1454"/>
<sequence length="258" mass="28540">MAEEHEFLKALARESAAYDKLYVKLTYSGRGDEIMAADAARDKAFYALKLYLRGYKDLPLLPDVADAEALYKVMEQFGGNITQLTYAEETAQLKSLLTELDKPEHTARLTTLKLKTSYDDLKAKQKAFEDLYAEQAEANAELRAQPSASSARARLEQALRTYLSLVVAMRSVSGWDMLYNDLNEMVKAAAAAYKNDPSPSKPKTPRQPSDPKKPKDPKDPKDPKKPGGGTGEQPKKPGEEPKPKPGGDGNPDIHLPEE</sequence>
<evidence type="ECO:0000313" key="3">
    <source>
        <dbReference type="Proteomes" id="UP000018872"/>
    </source>
</evidence>
<evidence type="ECO:0000256" key="1">
    <source>
        <dbReference type="SAM" id="MobiDB-lite"/>
    </source>
</evidence>
<gene>
    <name evidence="2" type="ORF">T229_10035</name>
</gene>
<accession>W2CB14</accession>
<comment type="caution">
    <text evidence="2">The sequence shown here is derived from an EMBL/GenBank/DDBJ whole genome shotgun (WGS) entry which is preliminary data.</text>
</comment>
<dbReference type="InterPro" id="IPR046228">
    <property type="entry name" value="DUF6261"/>
</dbReference>
<proteinExistence type="predicted"/>
<dbReference type="AlphaFoldDB" id="W2CB14"/>
<feature type="compositionally biased region" description="Basic and acidic residues" evidence="1">
    <location>
        <begin position="209"/>
        <end position="225"/>
    </location>
</feature>
<name>W2CB14_9BACT</name>
<dbReference type="EMBL" id="AYYC01000676">
    <property type="protein sequence ID" value="ETK04233.1"/>
    <property type="molecule type" value="Genomic_DNA"/>
</dbReference>
<feature type="compositionally biased region" description="Basic and acidic residues" evidence="1">
    <location>
        <begin position="233"/>
        <end position="245"/>
    </location>
</feature>
<organism evidence="2 3">
    <name type="scientific">Tannerella sp. oral taxon BU063 isolate Cell 5</name>
    <dbReference type="NCBI Taxonomy" id="1410950"/>
    <lineage>
        <taxon>Bacteria</taxon>
        <taxon>Pseudomonadati</taxon>
        <taxon>Bacteroidota</taxon>
        <taxon>Bacteroidia</taxon>
        <taxon>Bacteroidales</taxon>
        <taxon>Tannerellaceae</taxon>
        <taxon>Tannerella</taxon>
    </lineage>
</organism>